<dbReference type="PROSITE" id="PS00280">
    <property type="entry name" value="BPTI_KUNITZ_1"/>
    <property type="match status" value="1"/>
</dbReference>
<dbReference type="Proteomes" id="UP000001554">
    <property type="component" value="Chromosome 4"/>
</dbReference>
<dbReference type="InterPro" id="IPR002919">
    <property type="entry name" value="TIL_dom"/>
</dbReference>
<dbReference type="SUPFAM" id="SSF57184">
    <property type="entry name" value="Growth factor receptor domain"/>
    <property type="match status" value="1"/>
</dbReference>
<dbReference type="SMART" id="SM00034">
    <property type="entry name" value="CLECT"/>
    <property type="match status" value="1"/>
</dbReference>
<evidence type="ECO:0000259" key="4">
    <source>
        <dbReference type="PROSITE" id="PS50041"/>
    </source>
</evidence>
<dbReference type="InterPro" id="IPR020901">
    <property type="entry name" value="Prtase_inh_Kunz-CS"/>
</dbReference>
<name>A0A9J7MN09_BRAFL</name>
<evidence type="ECO:0000313" key="8">
    <source>
        <dbReference type="RefSeq" id="XP_035673997.1"/>
    </source>
</evidence>
<dbReference type="GO" id="GO:0004867">
    <property type="term" value="F:serine-type endopeptidase inhibitor activity"/>
    <property type="evidence" value="ECO:0007669"/>
    <property type="project" value="InterPro"/>
</dbReference>
<dbReference type="FunFam" id="3.10.100.10:FF:000141">
    <property type="entry name" value="Uncharacterized protein"/>
    <property type="match status" value="1"/>
</dbReference>
<dbReference type="SMART" id="SM00131">
    <property type="entry name" value="KU"/>
    <property type="match status" value="1"/>
</dbReference>
<dbReference type="Gene3D" id="4.10.40.20">
    <property type="match status" value="1"/>
</dbReference>
<dbReference type="InterPro" id="IPR036880">
    <property type="entry name" value="Kunitz_BPTI_sf"/>
</dbReference>
<protein>
    <submittedName>
        <fullName evidence="8">Zonadhesin-like</fullName>
    </submittedName>
</protein>
<keyword evidence="2" id="KW-1015">Disulfide bond</keyword>
<dbReference type="Gene3D" id="3.10.100.10">
    <property type="entry name" value="Mannose-Binding Protein A, subunit A"/>
    <property type="match status" value="1"/>
</dbReference>
<dbReference type="Pfam" id="PF00014">
    <property type="entry name" value="Kunitz_BPTI"/>
    <property type="match status" value="1"/>
</dbReference>
<dbReference type="InterPro" id="IPR016187">
    <property type="entry name" value="CTDL_fold"/>
</dbReference>
<evidence type="ECO:0000313" key="7">
    <source>
        <dbReference type="Proteomes" id="UP000001554"/>
    </source>
</evidence>
<keyword evidence="7" id="KW-1185">Reference proteome</keyword>
<dbReference type="InterPro" id="IPR001304">
    <property type="entry name" value="C-type_lectin-like"/>
</dbReference>
<dbReference type="AlphaFoldDB" id="A0A9J7MN09"/>
<dbReference type="SUPFAM" id="SSF56436">
    <property type="entry name" value="C-type lectin-like"/>
    <property type="match status" value="1"/>
</dbReference>
<proteinExistence type="predicted"/>
<dbReference type="FunFam" id="4.10.410.10:FF:000021">
    <property type="entry name" value="Serine protease inhibitor, putative"/>
    <property type="match status" value="1"/>
</dbReference>
<dbReference type="OrthoDB" id="4473401at2759"/>
<dbReference type="InterPro" id="IPR002223">
    <property type="entry name" value="Kunitz_BPTI"/>
</dbReference>
<feature type="domain" description="BPTI/Kunitz inhibitor" evidence="5">
    <location>
        <begin position="115"/>
        <end position="165"/>
    </location>
</feature>
<dbReference type="Pfam" id="PF01826">
    <property type="entry name" value="TIL"/>
    <property type="match status" value="1"/>
</dbReference>
<dbReference type="SUPFAM" id="SSF57362">
    <property type="entry name" value="BPTI-like"/>
    <property type="match status" value="1"/>
</dbReference>
<dbReference type="SUPFAM" id="SSF57567">
    <property type="entry name" value="Serine protease inhibitors"/>
    <property type="match status" value="1"/>
</dbReference>
<dbReference type="GeneID" id="118414218"/>
<dbReference type="KEGG" id="bfo:118414218"/>
<dbReference type="SMART" id="SM00121">
    <property type="entry name" value="IB"/>
    <property type="match status" value="1"/>
</dbReference>
<keyword evidence="1" id="KW-0646">Protease inhibitor</keyword>
<evidence type="ECO:0000259" key="5">
    <source>
        <dbReference type="PROSITE" id="PS50279"/>
    </source>
</evidence>
<feature type="domain" description="C-type lectin" evidence="4">
    <location>
        <begin position="328"/>
        <end position="442"/>
    </location>
</feature>
<keyword evidence="3" id="KW-0732">Signal</keyword>
<dbReference type="Gene3D" id="4.10.410.10">
    <property type="entry name" value="Pancreatic trypsin inhibitor Kunitz domain"/>
    <property type="match status" value="1"/>
</dbReference>
<dbReference type="InterPro" id="IPR036084">
    <property type="entry name" value="Ser_inhib-like_sf"/>
</dbReference>
<sequence>MKRAAVLAALVLVSALRAAALSCAPCSKQACPPSPTCRGDVLKDLCGCCDSRCAKMEGEACGGPWGFSGTCSSGLSCGRDPTKYARNRGTNMYYGYTRMAVGICQPEDVTREDTCTEPKKVGHCRAAVRRFYFDTAEKKCKPFIFGGCGGNRNNFLTLQDCETTCAVARNLSNGSSESTAPSLSSRRGALGQNCTRHSRWSQCGSACRPSCENPSPACTEQCVPGCTCEAGRVWENDECVPLIDCPANSCQHDGKTYQLGESWAEKSVRGTVCSCSQSGTVQCDREQCPRGEAHIIGDGGMWTCTKTADMACPKGYKKPRKTSGPFLCYRFERSRSTYRRAEDTCRAEGARLATIRGRRDQLHLLLGVFTKIRQSTWFGLSDKETEKKLMWSDGVPYSSGDYRRWARRVSNTPDQDCGYMSRPHRYKWLLGECSSDHAFVCEYDPFDTSRKG</sequence>
<organism evidence="7 8">
    <name type="scientific">Branchiostoma floridae</name>
    <name type="common">Florida lancelet</name>
    <name type="synonym">Amphioxus</name>
    <dbReference type="NCBI Taxonomy" id="7739"/>
    <lineage>
        <taxon>Eukaryota</taxon>
        <taxon>Metazoa</taxon>
        <taxon>Chordata</taxon>
        <taxon>Cephalochordata</taxon>
        <taxon>Leptocardii</taxon>
        <taxon>Amphioxiformes</taxon>
        <taxon>Branchiostomatidae</taxon>
        <taxon>Branchiostoma</taxon>
    </lineage>
</organism>
<dbReference type="GO" id="GO:0044483">
    <property type="term" value="P:venom-mediated perturbation of hemostasis"/>
    <property type="evidence" value="ECO:0007669"/>
    <property type="project" value="UniProtKB-ARBA"/>
</dbReference>
<reference evidence="7" key="1">
    <citation type="journal article" date="2020" name="Nat. Ecol. Evol.">
        <title>Deeply conserved synteny resolves early events in vertebrate evolution.</title>
        <authorList>
            <person name="Simakov O."/>
            <person name="Marletaz F."/>
            <person name="Yue J.X."/>
            <person name="O'Connell B."/>
            <person name="Jenkins J."/>
            <person name="Brandt A."/>
            <person name="Calef R."/>
            <person name="Tung C.H."/>
            <person name="Huang T.K."/>
            <person name="Schmutz J."/>
            <person name="Satoh N."/>
            <person name="Yu J.K."/>
            <person name="Putnam N.H."/>
            <person name="Green R.E."/>
            <person name="Rokhsar D.S."/>
        </authorList>
    </citation>
    <scope>NUCLEOTIDE SEQUENCE [LARGE SCALE GENOMIC DNA]</scope>
    <source>
        <strain evidence="7">S238N-H82</strain>
    </source>
</reference>
<dbReference type="PROSITE" id="PS50279">
    <property type="entry name" value="BPTI_KUNITZ_2"/>
    <property type="match status" value="1"/>
</dbReference>
<dbReference type="SUPFAM" id="SSF57603">
    <property type="entry name" value="FnI-like domain"/>
    <property type="match status" value="1"/>
</dbReference>
<evidence type="ECO:0000259" key="6">
    <source>
        <dbReference type="PROSITE" id="PS51323"/>
    </source>
</evidence>
<dbReference type="Gene3D" id="2.10.25.10">
    <property type="entry name" value="Laminin"/>
    <property type="match status" value="1"/>
</dbReference>
<accession>A0A9J7MN09</accession>
<dbReference type="PROSITE" id="PS51323">
    <property type="entry name" value="IGFBP_N_2"/>
    <property type="match status" value="1"/>
</dbReference>
<dbReference type="InterPro" id="IPR050801">
    <property type="entry name" value="Ca-Dep_Lectins_ImmuneDev"/>
</dbReference>
<evidence type="ECO:0000256" key="1">
    <source>
        <dbReference type="ARBA" id="ARBA00022690"/>
    </source>
</evidence>
<feature type="chain" id="PRO_5039904817" evidence="3">
    <location>
        <begin position="21"/>
        <end position="452"/>
    </location>
</feature>
<dbReference type="PANTHER" id="PTHR22801">
    <property type="entry name" value="LITHOSTATHINE"/>
    <property type="match status" value="1"/>
</dbReference>
<dbReference type="PRINTS" id="PR00759">
    <property type="entry name" value="BASICPTASE"/>
</dbReference>
<dbReference type="PROSITE" id="PS50041">
    <property type="entry name" value="C_TYPE_LECTIN_2"/>
    <property type="match status" value="1"/>
</dbReference>
<reference evidence="8" key="2">
    <citation type="submission" date="2025-08" db="UniProtKB">
        <authorList>
            <consortium name="RefSeq"/>
        </authorList>
    </citation>
    <scope>IDENTIFICATION</scope>
    <source>
        <strain evidence="8">S238N-H82</strain>
        <tissue evidence="8">Testes</tissue>
    </source>
</reference>
<dbReference type="CDD" id="cd00037">
    <property type="entry name" value="CLECT"/>
    <property type="match status" value="1"/>
</dbReference>
<dbReference type="InterPro" id="IPR000867">
    <property type="entry name" value="IGFBP-like"/>
</dbReference>
<dbReference type="Gene3D" id="2.10.70.10">
    <property type="entry name" value="Complement Module, domain 1"/>
    <property type="match status" value="1"/>
</dbReference>
<dbReference type="InterPro" id="IPR009030">
    <property type="entry name" value="Growth_fac_rcpt_cys_sf"/>
</dbReference>
<dbReference type="PANTHER" id="PTHR22801:SF63">
    <property type="entry name" value="C-TYPE LECTIN DOMAIN-CONTAINING PROTEIN"/>
    <property type="match status" value="1"/>
</dbReference>
<feature type="signal peptide" evidence="3">
    <location>
        <begin position="1"/>
        <end position="20"/>
    </location>
</feature>
<dbReference type="GO" id="GO:0005576">
    <property type="term" value="C:extracellular region"/>
    <property type="evidence" value="ECO:0007669"/>
    <property type="project" value="InterPro"/>
</dbReference>
<dbReference type="InterPro" id="IPR016186">
    <property type="entry name" value="C-type_lectin-like/link_sf"/>
</dbReference>
<dbReference type="CDD" id="cd19941">
    <property type="entry name" value="TIL"/>
    <property type="match status" value="1"/>
</dbReference>
<dbReference type="RefSeq" id="XP_035673997.1">
    <property type="nucleotide sequence ID" value="XM_035818104.1"/>
</dbReference>
<dbReference type="CDD" id="cd00109">
    <property type="entry name" value="Kunitz-type"/>
    <property type="match status" value="1"/>
</dbReference>
<dbReference type="Pfam" id="PF00059">
    <property type="entry name" value="Lectin_C"/>
    <property type="match status" value="1"/>
</dbReference>
<gene>
    <name evidence="8" type="primary">LOC118414218</name>
</gene>
<evidence type="ECO:0000256" key="2">
    <source>
        <dbReference type="ARBA" id="ARBA00023157"/>
    </source>
</evidence>
<evidence type="ECO:0000256" key="3">
    <source>
        <dbReference type="SAM" id="SignalP"/>
    </source>
</evidence>
<feature type="domain" description="IGFBP N-terminal" evidence="6">
    <location>
        <begin position="19"/>
        <end position="107"/>
    </location>
</feature>